<evidence type="ECO:0000313" key="2">
    <source>
        <dbReference type="EMBL" id="RVW01838.1"/>
    </source>
</evidence>
<dbReference type="RefSeq" id="WP_127948134.1">
    <property type="nucleotide sequence ID" value="NZ_RKLN01000005.1"/>
</dbReference>
<dbReference type="EMBL" id="RKLN01000005">
    <property type="protein sequence ID" value="RVW01838.1"/>
    <property type="molecule type" value="Genomic_DNA"/>
</dbReference>
<dbReference type="InterPro" id="IPR036873">
    <property type="entry name" value="Rhodanese-like_dom_sf"/>
</dbReference>
<dbReference type="Proteomes" id="UP000284333">
    <property type="component" value="Unassembled WGS sequence"/>
</dbReference>
<sequence>MSYAGDITPQQAWDMLRAHPEAVLVDVRTDPEWRYVGVPDTSSIDRRTVLVEWVSYPTGARNEYFVDQLGEAGIVGTTESETAEGEQARPVIFLCRSGQRSIGAAEAATAAGIGPSYNVLDGFEGGLGADGHRGTTGWRAVGLPWRQS</sequence>
<dbReference type="OrthoDB" id="9815890at2"/>
<dbReference type="SMART" id="SM00450">
    <property type="entry name" value="RHOD"/>
    <property type="match status" value="1"/>
</dbReference>
<protein>
    <submittedName>
        <fullName evidence="2">Rhodanese-like domain-containing protein</fullName>
    </submittedName>
</protein>
<dbReference type="PROSITE" id="PS50206">
    <property type="entry name" value="RHODANESE_3"/>
    <property type="match status" value="1"/>
</dbReference>
<reference evidence="2 3" key="1">
    <citation type="submission" date="2018-11" db="EMBL/GenBank/DDBJ databases">
        <title>Rhodococcus spongicola sp. nov. and Rhodococcus xishaensis sp. nov. from marine sponges.</title>
        <authorList>
            <person name="Li L."/>
            <person name="Lin H.W."/>
        </authorList>
    </citation>
    <scope>NUCLEOTIDE SEQUENCE [LARGE SCALE GENOMIC DNA]</scope>
    <source>
        <strain evidence="2 3">LHW50502</strain>
    </source>
</reference>
<dbReference type="SUPFAM" id="SSF52821">
    <property type="entry name" value="Rhodanese/Cell cycle control phosphatase"/>
    <property type="match status" value="1"/>
</dbReference>
<keyword evidence="3" id="KW-1185">Reference proteome</keyword>
<feature type="domain" description="Rhodanese" evidence="1">
    <location>
        <begin position="18"/>
        <end position="135"/>
    </location>
</feature>
<gene>
    <name evidence="2" type="ORF">EF834_14855</name>
</gene>
<evidence type="ECO:0000259" key="1">
    <source>
        <dbReference type="PROSITE" id="PS50206"/>
    </source>
</evidence>
<accession>A0A3S3A4F8</accession>
<evidence type="ECO:0000313" key="3">
    <source>
        <dbReference type="Proteomes" id="UP000284333"/>
    </source>
</evidence>
<dbReference type="InterPro" id="IPR001763">
    <property type="entry name" value="Rhodanese-like_dom"/>
</dbReference>
<comment type="caution">
    <text evidence="2">The sequence shown here is derived from an EMBL/GenBank/DDBJ whole genome shotgun (WGS) entry which is preliminary data.</text>
</comment>
<proteinExistence type="predicted"/>
<dbReference type="Pfam" id="PF00581">
    <property type="entry name" value="Rhodanese"/>
    <property type="match status" value="1"/>
</dbReference>
<dbReference type="Gene3D" id="3.40.250.10">
    <property type="entry name" value="Rhodanese-like domain"/>
    <property type="match status" value="1"/>
</dbReference>
<dbReference type="AlphaFoldDB" id="A0A3S3A4F8"/>
<organism evidence="2 3">
    <name type="scientific">Rhodococcus spongiicola</name>
    <dbReference type="NCBI Taxonomy" id="2487352"/>
    <lineage>
        <taxon>Bacteria</taxon>
        <taxon>Bacillati</taxon>
        <taxon>Actinomycetota</taxon>
        <taxon>Actinomycetes</taxon>
        <taxon>Mycobacteriales</taxon>
        <taxon>Nocardiaceae</taxon>
        <taxon>Rhodococcus</taxon>
    </lineage>
</organism>
<name>A0A3S3A4F8_9NOCA</name>